<evidence type="ECO:0000313" key="1">
    <source>
        <dbReference type="EMBL" id="MDV2482863.1"/>
    </source>
</evidence>
<accession>A0ABU3X488</accession>
<organism evidence="1 2">
    <name type="scientific">Methanoculleus caldifontis</name>
    <dbReference type="NCBI Taxonomy" id="2651577"/>
    <lineage>
        <taxon>Archaea</taxon>
        <taxon>Methanobacteriati</taxon>
        <taxon>Methanobacteriota</taxon>
        <taxon>Stenosarchaea group</taxon>
        <taxon>Methanomicrobia</taxon>
        <taxon>Methanomicrobiales</taxon>
        <taxon>Methanomicrobiaceae</taxon>
        <taxon>Methanoculleus</taxon>
    </lineage>
</organism>
<dbReference type="RefSeq" id="WP_317066000.1">
    <property type="nucleotide sequence ID" value="NZ_WBKO01000003.1"/>
</dbReference>
<reference evidence="1 2" key="1">
    <citation type="submission" date="2019-10" db="EMBL/GenBank/DDBJ databases">
        <title>Isolation and characterization of Methanoculleus sp. Wushi-C6 from a hot spring well.</title>
        <authorList>
            <person name="Chen S.-C."/>
            <person name="Lan Z.-H."/>
            <person name="You Y.-T."/>
            <person name="Lai M.-C."/>
        </authorList>
    </citation>
    <scope>NUCLEOTIDE SEQUENCE [LARGE SCALE GENOMIC DNA]</scope>
    <source>
        <strain evidence="1 2">Wushi-C6</strain>
    </source>
</reference>
<evidence type="ECO:0000313" key="2">
    <source>
        <dbReference type="Proteomes" id="UP001281203"/>
    </source>
</evidence>
<name>A0ABU3X488_9EURY</name>
<protein>
    <recommendedName>
        <fullName evidence="3">Brix domain-containing ribosomal biogenesis protein</fullName>
    </recommendedName>
</protein>
<comment type="caution">
    <text evidence="1">The sequence shown here is derived from an EMBL/GenBank/DDBJ whole genome shotgun (WGS) entry which is preliminary data.</text>
</comment>
<dbReference type="EMBL" id="WBKO01000003">
    <property type="protein sequence ID" value="MDV2482863.1"/>
    <property type="molecule type" value="Genomic_DNA"/>
</dbReference>
<keyword evidence="2" id="KW-1185">Reference proteome</keyword>
<proteinExistence type="predicted"/>
<evidence type="ECO:0008006" key="3">
    <source>
        <dbReference type="Google" id="ProtNLM"/>
    </source>
</evidence>
<sequence>MTVFTTSRKPLPEVRSLSRDMAFAIGAEYVTRGKSSLGDLFALDPSIVIVSRSGPIFLVQVFVNEEPMVEFAVRSFSVEERAGEITRGLFVSGRPLYEALKDLLDVAYAGEALPAHRIVFDGRQRKRYVLEVPG</sequence>
<gene>
    <name evidence="1" type="ORF">F8E02_12865</name>
</gene>
<dbReference type="Proteomes" id="UP001281203">
    <property type="component" value="Unassembled WGS sequence"/>
</dbReference>
<dbReference type="Gene3D" id="3.40.50.10480">
    <property type="entry name" value="Probable brix-domain ribosomal biogenesis protein"/>
    <property type="match status" value="1"/>
</dbReference>
<dbReference type="SUPFAM" id="SSF52954">
    <property type="entry name" value="Class II aaRS ABD-related"/>
    <property type="match status" value="1"/>
</dbReference>